<reference evidence="1 2" key="1">
    <citation type="submission" date="2017-11" db="EMBL/GenBank/DDBJ databases">
        <title>The genome of Rhizophagus clarus HR1 reveals common genetic basis of auxotrophy among arbuscular mycorrhizal fungi.</title>
        <authorList>
            <person name="Kobayashi Y."/>
        </authorList>
    </citation>
    <scope>NUCLEOTIDE SEQUENCE [LARGE SCALE GENOMIC DNA]</scope>
    <source>
        <strain evidence="1 2">HR1</strain>
    </source>
</reference>
<name>A0A2Z6R3J4_9GLOM</name>
<dbReference type="EMBL" id="BEXD01000424">
    <property type="protein sequence ID" value="GBB87348.1"/>
    <property type="molecule type" value="Genomic_DNA"/>
</dbReference>
<dbReference type="AlphaFoldDB" id="A0A2Z6R3J4"/>
<evidence type="ECO:0000313" key="1">
    <source>
        <dbReference type="EMBL" id="GBB87348.1"/>
    </source>
</evidence>
<sequence length="69" mass="8157">MVTVNNWTNQYSRKKSVTDLKNGTNNPPVLCSNGPFLGLDLPIWKCACAKWNLEDRWYRFEWQHRSSIQ</sequence>
<protein>
    <submittedName>
        <fullName evidence="1">Uncharacterized protein</fullName>
    </submittedName>
</protein>
<proteinExistence type="predicted"/>
<keyword evidence="2" id="KW-1185">Reference proteome</keyword>
<organism evidence="1 2">
    <name type="scientific">Rhizophagus clarus</name>
    <dbReference type="NCBI Taxonomy" id="94130"/>
    <lineage>
        <taxon>Eukaryota</taxon>
        <taxon>Fungi</taxon>
        <taxon>Fungi incertae sedis</taxon>
        <taxon>Mucoromycota</taxon>
        <taxon>Glomeromycotina</taxon>
        <taxon>Glomeromycetes</taxon>
        <taxon>Glomerales</taxon>
        <taxon>Glomeraceae</taxon>
        <taxon>Rhizophagus</taxon>
    </lineage>
</organism>
<comment type="caution">
    <text evidence="1">The sequence shown here is derived from an EMBL/GenBank/DDBJ whole genome shotgun (WGS) entry which is preliminary data.</text>
</comment>
<dbReference type="Proteomes" id="UP000247702">
    <property type="component" value="Unassembled WGS sequence"/>
</dbReference>
<accession>A0A2Z6R3J4</accession>
<evidence type="ECO:0000313" key="2">
    <source>
        <dbReference type="Proteomes" id="UP000247702"/>
    </source>
</evidence>
<gene>
    <name evidence="1" type="ORF">RclHR1_01380010</name>
</gene>